<sequence length="485" mass="55530">MRHRLRGIKFNVWLDFFLFALAILLILGILQFSLIKPYYRNNKITTIQEVATKLESYIVDNDGSSEYLVDKAFQVAVNNSVCAAIFNEQGKLVYSADGLGQSCIFNQKITLQEQEIVPFDDGIALNEHVDANFNSFSEVLINSKSKQEMILFGEKIESNLGNLYLYINSPLEPVDSIISFFQEQYFFYTLIIIGFSILISVFISNGLSKPIVKMKSSADSLSKADYENTHFEGSYFREINDLATTLNEATHKLEKVDELRKDLIANVSHDIKTPLTMIKAYAEMIRDISGDNPKKREEHLDVIIQEVDYLDHLVLDMQELSKMQSGNYELNRKNFDIVEKIKSILTLFQVLIDEHHFQVSLESDESIILYADEIKIGQVIYNFLSNSFKHSDDYGKIFVRIIKKDDCVRIEVEDEGSGIPEESIPYIWDRYYKIDKSFKRATVGTGLGLAIVKAILDNHEAQYGVVSEEGKGSTFWFELAQENVF</sequence>
<dbReference type="EMBL" id="FUWY01000008">
    <property type="protein sequence ID" value="SJZ99595.1"/>
    <property type="molecule type" value="Genomic_DNA"/>
</dbReference>
<dbReference type="SUPFAM" id="SSF55874">
    <property type="entry name" value="ATPase domain of HSP90 chaperone/DNA topoisomerase II/histidine kinase"/>
    <property type="match status" value="1"/>
</dbReference>
<evidence type="ECO:0000256" key="3">
    <source>
        <dbReference type="ARBA" id="ARBA00012438"/>
    </source>
</evidence>
<evidence type="ECO:0000313" key="13">
    <source>
        <dbReference type="EMBL" id="SJZ99595.1"/>
    </source>
</evidence>
<organism evidence="13 14">
    <name type="scientific">Anaerorhabdus furcosa</name>
    <dbReference type="NCBI Taxonomy" id="118967"/>
    <lineage>
        <taxon>Bacteria</taxon>
        <taxon>Bacillati</taxon>
        <taxon>Bacillota</taxon>
        <taxon>Erysipelotrichia</taxon>
        <taxon>Erysipelotrichales</taxon>
        <taxon>Erysipelotrichaceae</taxon>
        <taxon>Anaerorhabdus</taxon>
    </lineage>
</organism>
<dbReference type="Pfam" id="PF00512">
    <property type="entry name" value="HisKA"/>
    <property type="match status" value="1"/>
</dbReference>
<gene>
    <name evidence="13" type="ORF">SAMN02745191_2353</name>
</gene>
<dbReference type="EC" id="2.7.13.3" evidence="3"/>
<dbReference type="GO" id="GO:0016036">
    <property type="term" value="P:cellular response to phosphate starvation"/>
    <property type="evidence" value="ECO:0007669"/>
    <property type="project" value="TreeGrafter"/>
</dbReference>
<dbReference type="FunFam" id="3.30.565.10:FF:000006">
    <property type="entry name" value="Sensor histidine kinase WalK"/>
    <property type="match status" value="1"/>
</dbReference>
<dbReference type="Pfam" id="PF02518">
    <property type="entry name" value="HATPase_c"/>
    <property type="match status" value="1"/>
</dbReference>
<feature type="transmembrane region" description="Helical" evidence="10">
    <location>
        <begin position="185"/>
        <end position="207"/>
    </location>
</feature>
<dbReference type="InterPro" id="IPR036097">
    <property type="entry name" value="HisK_dim/P_sf"/>
</dbReference>
<keyword evidence="14" id="KW-1185">Reference proteome</keyword>
<dbReference type="GO" id="GO:0005886">
    <property type="term" value="C:plasma membrane"/>
    <property type="evidence" value="ECO:0007669"/>
    <property type="project" value="TreeGrafter"/>
</dbReference>
<feature type="domain" description="Histidine kinase" evidence="11">
    <location>
        <begin position="266"/>
        <end position="483"/>
    </location>
</feature>
<keyword evidence="7" id="KW-0902">Two-component regulatory system</keyword>
<dbReference type="SUPFAM" id="SSF47384">
    <property type="entry name" value="Homodimeric domain of signal transducing histidine kinase"/>
    <property type="match status" value="1"/>
</dbReference>
<dbReference type="InterPro" id="IPR050351">
    <property type="entry name" value="BphY/WalK/GraS-like"/>
</dbReference>
<proteinExistence type="predicted"/>
<dbReference type="PROSITE" id="PS50109">
    <property type="entry name" value="HIS_KIN"/>
    <property type="match status" value="1"/>
</dbReference>
<feature type="coiled-coil region" evidence="9">
    <location>
        <begin position="239"/>
        <end position="266"/>
    </location>
</feature>
<keyword evidence="9" id="KW-0175">Coiled coil</keyword>
<evidence type="ECO:0000256" key="1">
    <source>
        <dbReference type="ARBA" id="ARBA00000085"/>
    </source>
</evidence>
<dbReference type="STRING" id="118967.SAMN02745191_2353"/>
<dbReference type="InterPro" id="IPR004358">
    <property type="entry name" value="Sig_transdc_His_kin-like_C"/>
</dbReference>
<dbReference type="Gene3D" id="3.30.565.10">
    <property type="entry name" value="Histidine kinase-like ATPase, C-terminal domain"/>
    <property type="match status" value="1"/>
</dbReference>
<comment type="subcellular location">
    <subcellularLocation>
        <location evidence="2">Membrane</location>
    </subcellularLocation>
</comment>
<dbReference type="Gene3D" id="1.10.287.130">
    <property type="match status" value="1"/>
</dbReference>
<keyword evidence="5" id="KW-0808">Transferase</keyword>
<dbReference type="FunFam" id="1.10.287.130:FF:000001">
    <property type="entry name" value="Two-component sensor histidine kinase"/>
    <property type="match status" value="1"/>
</dbReference>
<keyword evidence="8 10" id="KW-0472">Membrane</keyword>
<evidence type="ECO:0000259" key="11">
    <source>
        <dbReference type="PROSITE" id="PS50109"/>
    </source>
</evidence>
<dbReference type="GO" id="GO:0000155">
    <property type="term" value="F:phosphorelay sensor kinase activity"/>
    <property type="evidence" value="ECO:0007669"/>
    <property type="project" value="InterPro"/>
</dbReference>
<dbReference type="Gene3D" id="6.10.340.10">
    <property type="match status" value="1"/>
</dbReference>
<feature type="transmembrane region" description="Helical" evidence="10">
    <location>
        <begin position="12"/>
        <end position="34"/>
    </location>
</feature>
<keyword evidence="10" id="KW-0812">Transmembrane</keyword>
<dbReference type="RefSeq" id="WP_143254440.1">
    <property type="nucleotide sequence ID" value="NZ_FUWY01000008.1"/>
</dbReference>
<accession>A0A1T4Q782</accession>
<evidence type="ECO:0000256" key="5">
    <source>
        <dbReference type="ARBA" id="ARBA00022679"/>
    </source>
</evidence>
<dbReference type="InterPro" id="IPR003661">
    <property type="entry name" value="HisK_dim/P_dom"/>
</dbReference>
<keyword evidence="4" id="KW-0597">Phosphoprotein</keyword>
<keyword evidence="10" id="KW-1133">Transmembrane helix</keyword>
<evidence type="ECO:0000256" key="6">
    <source>
        <dbReference type="ARBA" id="ARBA00022777"/>
    </source>
</evidence>
<dbReference type="PANTHER" id="PTHR45453">
    <property type="entry name" value="PHOSPHATE REGULON SENSOR PROTEIN PHOR"/>
    <property type="match status" value="1"/>
</dbReference>
<dbReference type="SMART" id="SM00387">
    <property type="entry name" value="HATPase_c"/>
    <property type="match status" value="1"/>
</dbReference>
<evidence type="ECO:0000256" key="9">
    <source>
        <dbReference type="SAM" id="Coils"/>
    </source>
</evidence>
<dbReference type="InterPro" id="IPR003660">
    <property type="entry name" value="HAMP_dom"/>
</dbReference>
<dbReference type="InterPro" id="IPR005467">
    <property type="entry name" value="His_kinase_dom"/>
</dbReference>
<dbReference type="PROSITE" id="PS50885">
    <property type="entry name" value="HAMP"/>
    <property type="match status" value="1"/>
</dbReference>
<evidence type="ECO:0000256" key="7">
    <source>
        <dbReference type="ARBA" id="ARBA00023012"/>
    </source>
</evidence>
<reference evidence="14" key="1">
    <citation type="submission" date="2017-02" db="EMBL/GenBank/DDBJ databases">
        <authorList>
            <person name="Varghese N."/>
            <person name="Submissions S."/>
        </authorList>
    </citation>
    <scope>NUCLEOTIDE SEQUENCE [LARGE SCALE GENOMIC DNA]</scope>
    <source>
        <strain evidence="14">ATCC 25662</strain>
    </source>
</reference>
<protein>
    <recommendedName>
        <fullName evidence="3">histidine kinase</fullName>
        <ecNumber evidence="3">2.7.13.3</ecNumber>
    </recommendedName>
</protein>
<dbReference type="PRINTS" id="PR00344">
    <property type="entry name" value="BCTRLSENSOR"/>
</dbReference>
<dbReference type="InterPro" id="IPR003594">
    <property type="entry name" value="HATPase_dom"/>
</dbReference>
<keyword evidence="6 13" id="KW-0418">Kinase</keyword>
<evidence type="ECO:0000256" key="2">
    <source>
        <dbReference type="ARBA" id="ARBA00004370"/>
    </source>
</evidence>
<dbReference type="CDD" id="cd00082">
    <property type="entry name" value="HisKA"/>
    <property type="match status" value="1"/>
</dbReference>
<dbReference type="AlphaFoldDB" id="A0A1T4Q782"/>
<dbReference type="OrthoDB" id="9813151at2"/>
<dbReference type="InterPro" id="IPR036890">
    <property type="entry name" value="HATPase_C_sf"/>
</dbReference>
<evidence type="ECO:0000256" key="4">
    <source>
        <dbReference type="ARBA" id="ARBA00022553"/>
    </source>
</evidence>
<dbReference type="GO" id="GO:0004721">
    <property type="term" value="F:phosphoprotein phosphatase activity"/>
    <property type="evidence" value="ECO:0007669"/>
    <property type="project" value="TreeGrafter"/>
</dbReference>
<dbReference type="SMART" id="SM00388">
    <property type="entry name" value="HisKA"/>
    <property type="match status" value="1"/>
</dbReference>
<feature type="domain" description="HAMP" evidence="12">
    <location>
        <begin position="205"/>
        <end position="258"/>
    </location>
</feature>
<dbReference type="PANTHER" id="PTHR45453:SF1">
    <property type="entry name" value="PHOSPHATE REGULON SENSOR PROTEIN PHOR"/>
    <property type="match status" value="1"/>
</dbReference>
<evidence type="ECO:0000256" key="8">
    <source>
        <dbReference type="ARBA" id="ARBA00023136"/>
    </source>
</evidence>
<evidence type="ECO:0000259" key="12">
    <source>
        <dbReference type="PROSITE" id="PS50885"/>
    </source>
</evidence>
<evidence type="ECO:0000256" key="10">
    <source>
        <dbReference type="SAM" id="Phobius"/>
    </source>
</evidence>
<comment type="catalytic activity">
    <reaction evidence="1">
        <text>ATP + protein L-histidine = ADP + protein N-phospho-L-histidine.</text>
        <dbReference type="EC" id="2.7.13.3"/>
    </reaction>
</comment>
<evidence type="ECO:0000313" key="14">
    <source>
        <dbReference type="Proteomes" id="UP000243297"/>
    </source>
</evidence>
<dbReference type="Proteomes" id="UP000243297">
    <property type="component" value="Unassembled WGS sequence"/>
</dbReference>
<name>A0A1T4Q782_9FIRM</name>